<dbReference type="Gene3D" id="1.10.10.10">
    <property type="entry name" value="Winged helix-like DNA-binding domain superfamily/Winged helix DNA-binding domain"/>
    <property type="match status" value="1"/>
</dbReference>
<dbReference type="SUPFAM" id="SSF55785">
    <property type="entry name" value="PYP-like sensor domain (PAS domain)"/>
    <property type="match status" value="1"/>
</dbReference>
<keyword evidence="2" id="KW-0238">DNA-binding</keyword>
<gene>
    <name evidence="5" type="ORF">CDO81_19015</name>
</gene>
<feature type="domain" description="HTH luxR-type" evidence="4">
    <location>
        <begin position="120"/>
        <end position="184"/>
    </location>
</feature>
<evidence type="ECO:0000256" key="1">
    <source>
        <dbReference type="ARBA" id="ARBA00023015"/>
    </source>
</evidence>
<dbReference type="InterPro" id="IPR016032">
    <property type="entry name" value="Sig_transdc_resp-reg_C-effctor"/>
</dbReference>
<dbReference type="CDD" id="cd06170">
    <property type="entry name" value="LuxR_C_like"/>
    <property type="match status" value="1"/>
</dbReference>
<keyword evidence="1" id="KW-0805">Transcription regulation</keyword>
<dbReference type="SMART" id="SM00421">
    <property type="entry name" value="HTH_LUXR"/>
    <property type="match status" value="1"/>
</dbReference>
<dbReference type="InterPro" id="IPR000792">
    <property type="entry name" value="Tscrpt_reg_LuxR_C"/>
</dbReference>
<comment type="caution">
    <text evidence="5">The sequence shown here is derived from an EMBL/GenBank/DDBJ whole genome shotgun (WGS) entry which is preliminary data.</text>
</comment>
<keyword evidence="6" id="KW-1185">Reference proteome</keyword>
<evidence type="ECO:0000259" key="4">
    <source>
        <dbReference type="PROSITE" id="PS50043"/>
    </source>
</evidence>
<dbReference type="InterPro" id="IPR036388">
    <property type="entry name" value="WH-like_DNA-bd_sf"/>
</dbReference>
<evidence type="ECO:0000256" key="3">
    <source>
        <dbReference type="ARBA" id="ARBA00023163"/>
    </source>
</evidence>
<dbReference type="GO" id="GO:0006355">
    <property type="term" value="P:regulation of DNA-templated transcription"/>
    <property type="evidence" value="ECO:0007669"/>
    <property type="project" value="InterPro"/>
</dbReference>
<dbReference type="EMBL" id="NISI01000008">
    <property type="protein sequence ID" value="OWR02545.1"/>
    <property type="molecule type" value="Genomic_DNA"/>
</dbReference>
<dbReference type="PRINTS" id="PR00038">
    <property type="entry name" value="HTHLUXR"/>
</dbReference>
<dbReference type="Pfam" id="PF00196">
    <property type="entry name" value="GerE"/>
    <property type="match status" value="1"/>
</dbReference>
<dbReference type="AlphaFoldDB" id="A0A254N323"/>
<dbReference type="OrthoDB" id="8533716at2"/>
<dbReference type="InterPro" id="IPR035965">
    <property type="entry name" value="PAS-like_dom_sf"/>
</dbReference>
<dbReference type="Gene3D" id="3.30.450.20">
    <property type="entry name" value="PAS domain"/>
    <property type="match status" value="1"/>
</dbReference>
<name>A0A254N323_9BURK</name>
<dbReference type="Pfam" id="PF13426">
    <property type="entry name" value="PAS_9"/>
    <property type="match status" value="1"/>
</dbReference>
<protein>
    <submittedName>
        <fullName evidence="5">Helix-turn-helix transcriptional regulator</fullName>
    </submittedName>
</protein>
<organism evidence="5 6">
    <name type="scientific">Roseateles puraquae</name>
    <dbReference type="NCBI Taxonomy" id="431059"/>
    <lineage>
        <taxon>Bacteria</taxon>
        <taxon>Pseudomonadati</taxon>
        <taxon>Pseudomonadota</taxon>
        <taxon>Betaproteobacteria</taxon>
        <taxon>Burkholderiales</taxon>
        <taxon>Sphaerotilaceae</taxon>
        <taxon>Roseateles</taxon>
    </lineage>
</organism>
<dbReference type="NCBIfam" id="TIGR00229">
    <property type="entry name" value="sensory_box"/>
    <property type="match status" value="1"/>
</dbReference>
<dbReference type="CDD" id="cd00130">
    <property type="entry name" value="PAS"/>
    <property type="match status" value="1"/>
</dbReference>
<evidence type="ECO:0000256" key="2">
    <source>
        <dbReference type="ARBA" id="ARBA00023125"/>
    </source>
</evidence>
<dbReference type="PROSITE" id="PS00622">
    <property type="entry name" value="HTH_LUXR_1"/>
    <property type="match status" value="1"/>
</dbReference>
<dbReference type="PANTHER" id="PTHR44688:SF16">
    <property type="entry name" value="DNA-BINDING TRANSCRIPTIONAL ACTIVATOR DEVR_DOSR"/>
    <property type="match status" value="1"/>
</dbReference>
<accession>A0A254N323</accession>
<sequence length="184" mass="20562">MEPAALDYRSAFLFAPIGLVLSAQRQIVDCNERVLQMFSATREQLVGQSFAVMYPSAVEFERTGARIVASLDAQGHYADDRVMRRLGSGELFWCHVTGRALDPADPHARGIWSFEDLSARRQITAELTPREREIAALLVEGQTSKLIGRHLGVSPRTVDVYRGRLMKKYRASSTPELINKLLSA</sequence>
<dbReference type="SUPFAM" id="SSF46894">
    <property type="entry name" value="C-terminal effector domain of the bipartite response regulators"/>
    <property type="match status" value="1"/>
</dbReference>
<dbReference type="RefSeq" id="WP_088484812.1">
    <property type="nucleotide sequence ID" value="NZ_JBCNLH010000011.1"/>
</dbReference>
<evidence type="ECO:0000313" key="6">
    <source>
        <dbReference type="Proteomes" id="UP000197446"/>
    </source>
</evidence>
<evidence type="ECO:0000313" key="5">
    <source>
        <dbReference type="EMBL" id="OWR02545.1"/>
    </source>
</evidence>
<keyword evidence="3" id="KW-0804">Transcription</keyword>
<dbReference type="GO" id="GO:0003677">
    <property type="term" value="F:DNA binding"/>
    <property type="evidence" value="ECO:0007669"/>
    <property type="project" value="UniProtKB-KW"/>
</dbReference>
<dbReference type="Proteomes" id="UP000197446">
    <property type="component" value="Unassembled WGS sequence"/>
</dbReference>
<proteinExistence type="predicted"/>
<dbReference type="PANTHER" id="PTHR44688">
    <property type="entry name" value="DNA-BINDING TRANSCRIPTIONAL ACTIVATOR DEVR_DOSR"/>
    <property type="match status" value="1"/>
</dbReference>
<reference evidence="5 6" key="1">
    <citation type="journal article" date="2007" name="Int. J. Syst. Evol. Microbiol.">
        <title>Description of Pelomonas aquatica sp. nov. and Pelomonas puraquae sp. nov., isolated from industrial and haemodialysis water.</title>
        <authorList>
            <person name="Gomila M."/>
            <person name="Bowien B."/>
            <person name="Falsen E."/>
            <person name="Moore E.R."/>
            <person name="Lalucat J."/>
        </authorList>
    </citation>
    <scope>NUCLEOTIDE SEQUENCE [LARGE SCALE GENOMIC DNA]</scope>
    <source>
        <strain evidence="5 6">CCUG 52769</strain>
    </source>
</reference>
<dbReference type="InterPro" id="IPR000014">
    <property type="entry name" value="PAS"/>
</dbReference>
<dbReference type="PROSITE" id="PS50043">
    <property type="entry name" value="HTH_LUXR_2"/>
    <property type="match status" value="1"/>
</dbReference>